<comment type="caution">
    <text evidence="1">The sequence shown here is derived from an EMBL/GenBank/DDBJ whole genome shotgun (WGS) entry which is preliminary data.</text>
</comment>
<sequence>MKHSPELSLFRLSFQTNPVFKQFYKFRPRSETLNSSLTRWFNLKNVIYFPNIGAYDRFNLKLISKAISHYTFESNVSFLKRLKGETHDRKHICLAKFAFQRS</sequence>
<proteinExistence type="predicted"/>
<dbReference type="AlphaFoldDB" id="A0A2J6X5W3"/>
<evidence type="ECO:0000313" key="1">
    <source>
        <dbReference type="EMBL" id="PMP82091.1"/>
    </source>
</evidence>
<evidence type="ECO:0000313" key="2">
    <source>
        <dbReference type="Proteomes" id="UP000236910"/>
    </source>
</evidence>
<dbReference type="EMBL" id="PNIX01000253">
    <property type="protein sequence ID" value="PMP82091.1"/>
    <property type="molecule type" value="Genomic_DNA"/>
</dbReference>
<accession>A0A2J6X5W3</accession>
<dbReference type="Proteomes" id="UP000236910">
    <property type="component" value="Unassembled WGS sequence"/>
</dbReference>
<organism evidence="1 2">
    <name type="scientific">Caldisericum exile</name>
    <dbReference type="NCBI Taxonomy" id="693075"/>
    <lineage>
        <taxon>Bacteria</taxon>
        <taxon>Pseudomonadati</taxon>
        <taxon>Caldisericota/Cryosericota group</taxon>
        <taxon>Caldisericota</taxon>
        <taxon>Caldisericia</taxon>
        <taxon>Caldisericales</taxon>
        <taxon>Caldisericaceae</taxon>
        <taxon>Caldisericum</taxon>
    </lineage>
</organism>
<reference evidence="1 2" key="1">
    <citation type="submission" date="2018-01" db="EMBL/GenBank/DDBJ databases">
        <title>Metagenomic assembled genomes from two thermal pools in the Uzon Caldera, Kamchatka, Russia.</title>
        <authorList>
            <person name="Wilkins L."/>
            <person name="Ettinger C."/>
        </authorList>
    </citation>
    <scope>NUCLEOTIDE SEQUENCE [LARGE SCALE GENOMIC DNA]</scope>
    <source>
        <strain evidence="1">ARK-10</strain>
    </source>
</reference>
<gene>
    <name evidence="1" type="ORF">C0175_04250</name>
</gene>
<protein>
    <submittedName>
        <fullName evidence="1">Uncharacterized protein</fullName>
    </submittedName>
</protein>
<name>A0A2J6X5W3_9BACT</name>